<gene>
    <name evidence="1" type="ORF">E1212_25210</name>
</gene>
<evidence type="ECO:0000313" key="1">
    <source>
        <dbReference type="EMBL" id="TDC47086.1"/>
    </source>
</evidence>
<dbReference type="EMBL" id="SMKL01000082">
    <property type="protein sequence ID" value="TDC47086.1"/>
    <property type="molecule type" value="Genomic_DNA"/>
</dbReference>
<proteinExistence type="predicted"/>
<keyword evidence="2" id="KW-1185">Reference proteome</keyword>
<name>A0A4R4RD88_9ACTN</name>
<dbReference type="AlphaFoldDB" id="A0A4R4RD88"/>
<reference evidence="1 2" key="1">
    <citation type="submission" date="2019-02" db="EMBL/GenBank/DDBJ databases">
        <title>Draft genome sequences of novel Actinobacteria.</title>
        <authorList>
            <person name="Sahin N."/>
            <person name="Ay H."/>
            <person name="Saygin H."/>
        </authorList>
    </citation>
    <scope>NUCLEOTIDE SEQUENCE [LARGE SCALE GENOMIC DNA]</scope>
    <source>
        <strain evidence="1 2">KC603</strain>
    </source>
</reference>
<sequence length="146" mass="15953">MLGWSISRRNGARLTHTKGRRSSMGLAADYLSGPATAEMSGAVITQLIARARGSVAHGFETGLFRSTRVEPRGDLPFAALVLEPQQVDVGTLAFHLMTIPLCVSNAVDALVIRFGWSQGQALDLYRHARGQMIAIWYDAVNREDLE</sequence>
<organism evidence="1 2">
    <name type="scientific">Jiangella ureilytica</name>
    <dbReference type="NCBI Taxonomy" id="2530374"/>
    <lineage>
        <taxon>Bacteria</taxon>
        <taxon>Bacillati</taxon>
        <taxon>Actinomycetota</taxon>
        <taxon>Actinomycetes</taxon>
        <taxon>Jiangellales</taxon>
        <taxon>Jiangellaceae</taxon>
        <taxon>Jiangella</taxon>
    </lineage>
</organism>
<protein>
    <submittedName>
        <fullName evidence="1">Uncharacterized protein</fullName>
    </submittedName>
</protein>
<dbReference type="Proteomes" id="UP000295621">
    <property type="component" value="Unassembled WGS sequence"/>
</dbReference>
<accession>A0A4R4RD88</accession>
<evidence type="ECO:0000313" key="2">
    <source>
        <dbReference type="Proteomes" id="UP000295621"/>
    </source>
</evidence>
<comment type="caution">
    <text evidence="1">The sequence shown here is derived from an EMBL/GenBank/DDBJ whole genome shotgun (WGS) entry which is preliminary data.</text>
</comment>